<accession>A0A0C3C5N0</accession>
<name>A0A0C3C5N0_HEBCY</name>
<proteinExistence type="predicted"/>
<dbReference type="AlphaFoldDB" id="A0A0C3C5N0"/>
<protein>
    <recommendedName>
        <fullName evidence="2">Ubiquitin-like domain-containing protein</fullName>
    </recommendedName>
</protein>
<feature type="region of interest" description="Disordered" evidence="1">
    <location>
        <begin position="1"/>
        <end position="31"/>
    </location>
</feature>
<dbReference type="EMBL" id="KN831788">
    <property type="protein sequence ID" value="KIM38911.1"/>
    <property type="molecule type" value="Genomic_DNA"/>
</dbReference>
<evidence type="ECO:0000313" key="4">
    <source>
        <dbReference type="Proteomes" id="UP000053424"/>
    </source>
</evidence>
<evidence type="ECO:0000256" key="1">
    <source>
        <dbReference type="SAM" id="MobiDB-lite"/>
    </source>
</evidence>
<gene>
    <name evidence="3" type="ORF">M413DRAFT_12525</name>
</gene>
<dbReference type="InterPro" id="IPR054464">
    <property type="entry name" value="ULD_fung"/>
</dbReference>
<dbReference type="HOGENOM" id="CLU_649003_0_0_1"/>
<reference evidence="4" key="2">
    <citation type="submission" date="2015-01" db="EMBL/GenBank/DDBJ databases">
        <title>Evolutionary Origins and Diversification of the Mycorrhizal Mutualists.</title>
        <authorList>
            <consortium name="DOE Joint Genome Institute"/>
            <consortium name="Mycorrhizal Genomics Consortium"/>
            <person name="Kohler A."/>
            <person name="Kuo A."/>
            <person name="Nagy L.G."/>
            <person name="Floudas D."/>
            <person name="Copeland A."/>
            <person name="Barry K.W."/>
            <person name="Cichocki N."/>
            <person name="Veneault-Fourrey C."/>
            <person name="LaButti K."/>
            <person name="Lindquist E.A."/>
            <person name="Lipzen A."/>
            <person name="Lundell T."/>
            <person name="Morin E."/>
            <person name="Murat C."/>
            <person name="Riley R."/>
            <person name="Ohm R."/>
            <person name="Sun H."/>
            <person name="Tunlid A."/>
            <person name="Henrissat B."/>
            <person name="Grigoriev I.V."/>
            <person name="Hibbett D.S."/>
            <person name="Martin F."/>
        </authorList>
    </citation>
    <scope>NUCLEOTIDE SEQUENCE [LARGE SCALE GENOMIC DNA]</scope>
    <source>
        <strain evidence="4">h7</strain>
    </source>
</reference>
<reference evidence="3 4" key="1">
    <citation type="submission" date="2014-04" db="EMBL/GenBank/DDBJ databases">
        <authorList>
            <consortium name="DOE Joint Genome Institute"/>
            <person name="Kuo A."/>
            <person name="Gay G."/>
            <person name="Dore J."/>
            <person name="Kohler A."/>
            <person name="Nagy L.G."/>
            <person name="Floudas D."/>
            <person name="Copeland A."/>
            <person name="Barry K.W."/>
            <person name="Cichocki N."/>
            <person name="Veneault-Fourrey C."/>
            <person name="LaButti K."/>
            <person name="Lindquist E.A."/>
            <person name="Lipzen A."/>
            <person name="Lundell T."/>
            <person name="Morin E."/>
            <person name="Murat C."/>
            <person name="Sun H."/>
            <person name="Tunlid A."/>
            <person name="Henrissat B."/>
            <person name="Grigoriev I.V."/>
            <person name="Hibbett D.S."/>
            <person name="Martin F."/>
            <person name="Nordberg H.P."/>
            <person name="Cantor M.N."/>
            <person name="Hua S.X."/>
        </authorList>
    </citation>
    <scope>NUCLEOTIDE SEQUENCE [LARGE SCALE GENOMIC DNA]</scope>
    <source>
        <strain evidence="4">h7</strain>
    </source>
</reference>
<dbReference type="Pfam" id="PF22893">
    <property type="entry name" value="ULD_2"/>
    <property type="match status" value="1"/>
</dbReference>
<dbReference type="OrthoDB" id="3059203at2759"/>
<evidence type="ECO:0000259" key="2">
    <source>
        <dbReference type="Pfam" id="PF22893"/>
    </source>
</evidence>
<sequence length="423" mass="48055">MIDSPSATAAVQPGIVIPDPERDTSRDRWDRPRLGQDVVPVLTVVGPILEAIPIAGPALKATVGAVLEILKTINQINQNKGDFEKLEEKLRCLEDHISLVPVPPQGISKGRDDLTRQLQTTLIKLRSIQGERRIRYSIVAQTISECSLDIDHYLQRYTALEVMDMRGKMDMYISSTSPMRSKITGVVLIDATGKKYEVSMDSSRSYEMFKKTMALFFDGDRMEARIQRRYMEEGRYDLCIERGNRIIPIAGEEDWTAIEPGMQLTMRAIISKYRYDPRRHECPRCKTWNFSRGGASVFVEWFQISVSRDCGLGDVRSCEEDRQSGMEMGVLINLHLKEYPLESFQVVWTEGYNRDLLDFLKSVTRSYLILSTGGTFLIGYQGPPSQRDLPNPSIQCLGLSPSFARVCSRVEYQIVSEFLPSTR</sequence>
<feature type="compositionally biased region" description="Basic and acidic residues" evidence="1">
    <location>
        <begin position="19"/>
        <end position="31"/>
    </location>
</feature>
<dbReference type="Proteomes" id="UP000053424">
    <property type="component" value="Unassembled WGS sequence"/>
</dbReference>
<evidence type="ECO:0000313" key="3">
    <source>
        <dbReference type="EMBL" id="KIM38911.1"/>
    </source>
</evidence>
<organism evidence="3 4">
    <name type="scientific">Hebeloma cylindrosporum</name>
    <dbReference type="NCBI Taxonomy" id="76867"/>
    <lineage>
        <taxon>Eukaryota</taxon>
        <taxon>Fungi</taxon>
        <taxon>Dikarya</taxon>
        <taxon>Basidiomycota</taxon>
        <taxon>Agaricomycotina</taxon>
        <taxon>Agaricomycetes</taxon>
        <taxon>Agaricomycetidae</taxon>
        <taxon>Agaricales</taxon>
        <taxon>Agaricineae</taxon>
        <taxon>Hymenogastraceae</taxon>
        <taxon>Hebeloma</taxon>
    </lineage>
</organism>
<feature type="domain" description="Ubiquitin-like" evidence="2">
    <location>
        <begin position="185"/>
        <end position="270"/>
    </location>
</feature>
<keyword evidence="4" id="KW-1185">Reference proteome</keyword>